<gene>
    <name evidence="1" type="ORF">BO99DRAFT_196652</name>
</gene>
<name>A0A2V5H8K1_ASPV1</name>
<evidence type="ECO:0000313" key="2">
    <source>
        <dbReference type="Proteomes" id="UP000249829"/>
    </source>
</evidence>
<sequence>MYGRWGVTRISQESLCHRLISRGALIVKLAHMTMISFDAHPFDTFHVRGRRALVDDQLASALDVTGQGFMEEIDVEAARDVCEEAVDVLERFVVCLEGFDQVRRGFHELLRHHSTTNVLQKRAPLGDVGPIVGCSEEQDAVRGNVYGSEMLDLFVVHAPAVNEGALDDQAAQRVANEDYGSV</sequence>
<dbReference type="EMBL" id="KZ825158">
    <property type="protein sequence ID" value="PYI17303.1"/>
    <property type="molecule type" value="Genomic_DNA"/>
</dbReference>
<keyword evidence="2" id="KW-1185">Reference proteome</keyword>
<organism evidence="1 2">
    <name type="scientific">Aspergillus violaceofuscus (strain CBS 115571)</name>
    <dbReference type="NCBI Taxonomy" id="1450538"/>
    <lineage>
        <taxon>Eukaryota</taxon>
        <taxon>Fungi</taxon>
        <taxon>Dikarya</taxon>
        <taxon>Ascomycota</taxon>
        <taxon>Pezizomycotina</taxon>
        <taxon>Eurotiomycetes</taxon>
        <taxon>Eurotiomycetidae</taxon>
        <taxon>Eurotiales</taxon>
        <taxon>Aspergillaceae</taxon>
        <taxon>Aspergillus</taxon>
    </lineage>
</organism>
<dbReference type="Proteomes" id="UP000249829">
    <property type="component" value="Unassembled WGS sequence"/>
</dbReference>
<proteinExistence type="predicted"/>
<reference evidence="1 2" key="1">
    <citation type="submission" date="2018-02" db="EMBL/GenBank/DDBJ databases">
        <title>The genomes of Aspergillus section Nigri reveals drivers in fungal speciation.</title>
        <authorList>
            <consortium name="DOE Joint Genome Institute"/>
            <person name="Vesth T.C."/>
            <person name="Nybo J."/>
            <person name="Theobald S."/>
            <person name="Brandl J."/>
            <person name="Frisvad J.C."/>
            <person name="Nielsen K.F."/>
            <person name="Lyhne E.K."/>
            <person name="Kogle M.E."/>
            <person name="Kuo A."/>
            <person name="Riley R."/>
            <person name="Clum A."/>
            <person name="Nolan M."/>
            <person name="Lipzen A."/>
            <person name="Salamov A."/>
            <person name="Henrissat B."/>
            <person name="Wiebenga A."/>
            <person name="De vries R.P."/>
            <person name="Grigoriev I.V."/>
            <person name="Mortensen U.H."/>
            <person name="Andersen M.R."/>
            <person name="Baker S.E."/>
        </authorList>
    </citation>
    <scope>NUCLEOTIDE SEQUENCE [LARGE SCALE GENOMIC DNA]</scope>
    <source>
        <strain evidence="1 2">CBS 115571</strain>
    </source>
</reference>
<accession>A0A2V5H8K1</accession>
<evidence type="ECO:0000313" key="1">
    <source>
        <dbReference type="EMBL" id="PYI17303.1"/>
    </source>
</evidence>
<protein>
    <submittedName>
        <fullName evidence="1">Uncharacterized protein</fullName>
    </submittedName>
</protein>
<dbReference type="AlphaFoldDB" id="A0A2V5H8K1"/>